<dbReference type="InterPro" id="IPR047187">
    <property type="entry name" value="SF1_C_Upf1"/>
</dbReference>
<dbReference type="EMBL" id="CAHIKZ030001493">
    <property type="protein sequence ID" value="CAE1265881.1"/>
    <property type="molecule type" value="Genomic_DNA"/>
</dbReference>
<dbReference type="CDD" id="cd18041">
    <property type="entry name" value="DEXXQc_DNA2"/>
    <property type="match status" value="1"/>
</dbReference>
<dbReference type="GO" id="GO:0051539">
    <property type="term" value="F:4 iron, 4 sulfur cluster binding"/>
    <property type="evidence" value="ECO:0007669"/>
    <property type="project" value="UniProtKB-UniRule"/>
</dbReference>
<dbReference type="GO" id="GO:0046872">
    <property type="term" value="F:metal ion binding"/>
    <property type="evidence" value="ECO:0007669"/>
    <property type="project" value="UniProtKB-UniRule"/>
</dbReference>
<protein>
    <recommendedName>
        <fullName evidence="20">DNA replication ATP-dependent helicase/nuclease</fullName>
        <ecNumber evidence="20">3.1.-.-</ecNumber>
        <ecNumber evidence="20">3.6.4.12</ecNumber>
    </recommendedName>
</protein>
<dbReference type="GO" id="GO:0005524">
    <property type="term" value="F:ATP binding"/>
    <property type="evidence" value="ECO:0007669"/>
    <property type="project" value="UniProtKB-UniRule"/>
</dbReference>
<dbReference type="SUPFAM" id="SSF52540">
    <property type="entry name" value="P-loop containing nucleoside triphosphate hydrolases"/>
    <property type="match status" value="1"/>
</dbReference>
<keyword evidence="12 20" id="KW-0067">ATP-binding</keyword>
<evidence type="ECO:0000256" key="17">
    <source>
        <dbReference type="ARBA" id="ARBA00023242"/>
    </source>
</evidence>
<dbReference type="InterPro" id="IPR045055">
    <property type="entry name" value="DNA2/NAM7-like"/>
</dbReference>
<evidence type="ECO:0000256" key="18">
    <source>
        <dbReference type="ARBA" id="ARBA00023268"/>
    </source>
</evidence>
<keyword evidence="5 20" id="KW-0540">Nuclease</keyword>
<dbReference type="FunFam" id="3.40.50.300:FF:000721">
    <property type="entry name" value="DNA replication ATP-dependent helicase/nuclease DNA2"/>
    <property type="match status" value="1"/>
</dbReference>
<evidence type="ECO:0000256" key="20">
    <source>
        <dbReference type="RuleBase" id="RU367041"/>
    </source>
</evidence>
<keyword evidence="18 20" id="KW-0511">Multifunctional enzyme</keyword>
<comment type="function">
    <text evidence="20">Key enzyme involved in DNA replication and DNA repair. Involved in Okazaki fragments processing by cleaving long flaps that escape FEN1: flaps that are longer than 27 nucleotides are coated by replication protein A complex (RPA), leading to recruit DNA2 which cleaves the flap until it is too short to bind RPA and becomes a substrate for FEN1. Also involved in 5'-end resection of DNA during double-strand break (DSB) repair by mediating the cleavage of 5'-ssDNA.</text>
</comment>
<feature type="domain" description="DNA2/NAM7 helicase helicase" evidence="23">
    <location>
        <begin position="961"/>
        <end position="1031"/>
    </location>
</feature>
<evidence type="ECO:0000256" key="7">
    <source>
        <dbReference type="ARBA" id="ARBA00022741"/>
    </source>
</evidence>
<comment type="caution">
    <text evidence="25">The sequence shown here is derived from an EMBL/GenBank/DDBJ whole genome shotgun (WGS) entry which is preliminary data.</text>
</comment>
<feature type="domain" description="DNA2/NAM7 helicase helicase" evidence="23">
    <location>
        <begin position="859"/>
        <end position="958"/>
    </location>
</feature>
<comment type="catalytic activity">
    <reaction evidence="19 20">
        <text>ATP + H2O = ADP + phosphate + H(+)</text>
        <dbReference type="Rhea" id="RHEA:13065"/>
        <dbReference type="ChEBI" id="CHEBI:15377"/>
        <dbReference type="ChEBI" id="CHEBI:15378"/>
        <dbReference type="ChEBI" id="CHEBI:30616"/>
        <dbReference type="ChEBI" id="CHEBI:43474"/>
        <dbReference type="ChEBI" id="CHEBI:456216"/>
        <dbReference type="EC" id="3.6.4.12"/>
    </reaction>
</comment>
<dbReference type="Gene3D" id="3.90.320.10">
    <property type="match status" value="1"/>
</dbReference>
<evidence type="ECO:0000256" key="14">
    <source>
        <dbReference type="ARBA" id="ARBA00023014"/>
    </source>
</evidence>
<dbReference type="PANTHER" id="PTHR10887:SF433">
    <property type="entry name" value="DNA REPLICATION ATP-DEPENDENT HELICASE_NUCLEASE DNA2"/>
    <property type="match status" value="1"/>
</dbReference>
<evidence type="ECO:0000313" key="25">
    <source>
        <dbReference type="EMBL" id="CAE1265881.1"/>
    </source>
</evidence>
<dbReference type="GO" id="GO:0071932">
    <property type="term" value="P:replication fork reversal"/>
    <property type="evidence" value="ECO:0007669"/>
    <property type="project" value="TreeGrafter"/>
</dbReference>
<evidence type="ECO:0000259" key="24">
    <source>
        <dbReference type="Pfam" id="PF13087"/>
    </source>
</evidence>
<keyword evidence="10 20" id="KW-0378">Hydrolase</keyword>
<comment type="similarity">
    <text evidence="2 20">Belongs to the DNA2/NAM7 helicase family.</text>
</comment>
<evidence type="ECO:0000256" key="2">
    <source>
        <dbReference type="ARBA" id="ARBA00007913"/>
    </source>
</evidence>
<dbReference type="CDD" id="cd18808">
    <property type="entry name" value="SF1_C_Upf1"/>
    <property type="match status" value="1"/>
</dbReference>
<keyword evidence="26" id="KW-1185">Reference proteome</keyword>
<dbReference type="EC" id="3.6.4.12" evidence="20"/>
<dbReference type="InterPro" id="IPR027417">
    <property type="entry name" value="P-loop_NTPase"/>
</dbReference>
<keyword evidence="7 20" id="KW-0547">Nucleotide-binding</keyword>
<dbReference type="InterPro" id="IPR041677">
    <property type="entry name" value="DNA2/NAM7_AAA_11"/>
</dbReference>
<comment type="subcellular location">
    <subcellularLocation>
        <location evidence="20">Nucleus</location>
    </subcellularLocation>
    <subcellularLocation>
        <location evidence="20">Chromosome</location>
    </subcellularLocation>
</comment>
<comment type="cofactor">
    <cofactor evidence="1">
        <name>[4Fe-4S] cluster</name>
        <dbReference type="ChEBI" id="CHEBI:49883"/>
    </cofactor>
</comment>
<evidence type="ECO:0000256" key="10">
    <source>
        <dbReference type="ARBA" id="ARBA00022801"/>
    </source>
</evidence>
<keyword evidence="9 20" id="KW-0227">DNA damage</keyword>
<accession>A0A812CBW2</accession>
<feature type="region of interest" description="Disordered" evidence="21">
    <location>
        <begin position="99"/>
        <end position="178"/>
    </location>
</feature>
<evidence type="ECO:0000259" key="23">
    <source>
        <dbReference type="Pfam" id="PF13086"/>
    </source>
</evidence>
<evidence type="ECO:0000256" key="1">
    <source>
        <dbReference type="ARBA" id="ARBA00001966"/>
    </source>
</evidence>
<dbReference type="InterPro" id="IPR011604">
    <property type="entry name" value="PDDEXK-like_dom_sf"/>
</dbReference>
<evidence type="ECO:0000256" key="5">
    <source>
        <dbReference type="ARBA" id="ARBA00022722"/>
    </source>
</evidence>
<dbReference type="GO" id="GO:0005694">
    <property type="term" value="C:chromosome"/>
    <property type="evidence" value="ECO:0007669"/>
    <property type="project" value="UniProtKB-SubCell"/>
</dbReference>
<dbReference type="Proteomes" id="UP000597762">
    <property type="component" value="Unassembled WGS sequence"/>
</dbReference>
<keyword evidence="3 20" id="KW-0004">4Fe-4S</keyword>
<dbReference type="FunFam" id="3.40.50.300:FF:000789">
    <property type="entry name" value="DNA replication ATP-dependent helicase/nuclease DNA2"/>
    <property type="match status" value="1"/>
</dbReference>
<evidence type="ECO:0000256" key="6">
    <source>
        <dbReference type="ARBA" id="ARBA00022723"/>
    </source>
</evidence>
<dbReference type="GO" id="GO:0005737">
    <property type="term" value="C:cytoplasm"/>
    <property type="evidence" value="ECO:0007669"/>
    <property type="project" value="TreeGrafter"/>
</dbReference>
<evidence type="ECO:0000256" key="4">
    <source>
        <dbReference type="ARBA" id="ARBA00022705"/>
    </source>
</evidence>
<dbReference type="PANTHER" id="PTHR10887">
    <property type="entry name" value="DNA2/NAM7 HELICASE FAMILY"/>
    <property type="match status" value="1"/>
</dbReference>
<evidence type="ECO:0000313" key="26">
    <source>
        <dbReference type="Proteomes" id="UP000597762"/>
    </source>
</evidence>
<keyword evidence="14 20" id="KW-0411">Iron-sulfur</keyword>
<evidence type="ECO:0000256" key="9">
    <source>
        <dbReference type="ARBA" id="ARBA00022763"/>
    </source>
</evidence>
<dbReference type="InterPro" id="IPR041679">
    <property type="entry name" value="DNA2/NAM7-like_C"/>
</dbReference>
<dbReference type="InterPro" id="IPR014808">
    <property type="entry name" value="DNA_replication_fac_Dna2_N"/>
</dbReference>
<keyword evidence="16 20" id="KW-0234">DNA repair</keyword>
<evidence type="ECO:0000256" key="12">
    <source>
        <dbReference type="ARBA" id="ARBA00022840"/>
    </source>
</evidence>
<dbReference type="Pfam" id="PF13087">
    <property type="entry name" value="AAA_12"/>
    <property type="match status" value="1"/>
</dbReference>
<name>A0A812CBW2_ACAPH</name>
<evidence type="ECO:0000256" key="13">
    <source>
        <dbReference type="ARBA" id="ARBA00023004"/>
    </source>
</evidence>
<feature type="compositionally biased region" description="Polar residues" evidence="21">
    <location>
        <begin position="119"/>
        <end position="135"/>
    </location>
</feature>
<keyword evidence="4 20" id="KW-0235">DNA replication</keyword>
<evidence type="ECO:0000259" key="22">
    <source>
        <dbReference type="Pfam" id="PF08696"/>
    </source>
</evidence>
<dbReference type="GO" id="GO:0006281">
    <property type="term" value="P:DNA repair"/>
    <property type="evidence" value="ECO:0007669"/>
    <property type="project" value="UniProtKB-KW"/>
</dbReference>
<evidence type="ECO:0000256" key="3">
    <source>
        <dbReference type="ARBA" id="ARBA00022485"/>
    </source>
</evidence>
<dbReference type="Pfam" id="PF13086">
    <property type="entry name" value="AAA_11"/>
    <property type="match status" value="2"/>
</dbReference>
<keyword evidence="11 20" id="KW-0347">Helicase</keyword>
<dbReference type="Gene3D" id="3.40.50.300">
    <property type="entry name" value="P-loop containing nucleotide triphosphate hydrolases"/>
    <property type="match status" value="2"/>
</dbReference>
<reference evidence="25" key="1">
    <citation type="submission" date="2021-01" db="EMBL/GenBank/DDBJ databases">
        <authorList>
            <person name="Li R."/>
            <person name="Bekaert M."/>
        </authorList>
    </citation>
    <scope>NUCLEOTIDE SEQUENCE</scope>
    <source>
        <strain evidence="25">Farmed</strain>
    </source>
</reference>
<evidence type="ECO:0000256" key="16">
    <source>
        <dbReference type="ARBA" id="ARBA00023204"/>
    </source>
</evidence>
<keyword evidence="6 20" id="KW-0479">Metal-binding</keyword>
<dbReference type="GO" id="GO:0017116">
    <property type="term" value="F:single-stranded DNA helicase activity"/>
    <property type="evidence" value="ECO:0007669"/>
    <property type="project" value="UniProtKB-UniRule"/>
</dbReference>
<dbReference type="EC" id="3.1.-.-" evidence="20"/>
<dbReference type="GO" id="GO:0003677">
    <property type="term" value="F:DNA binding"/>
    <property type="evidence" value="ECO:0007669"/>
    <property type="project" value="UniProtKB-UniRule"/>
</dbReference>
<keyword evidence="15 20" id="KW-0238">DNA-binding</keyword>
<organism evidence="25 26">
    <name type="scientific">Acanthosepion pharaonis</name>
    <name type="common">Pharaoh cuttlefish</name>
    <name type="synonym">Sepia pharaonis</name>
    <dbReference type="NCBI Taxonomy" id="158019"/>
    <lineage>
        <taxon>Eukaryota</taxon>
        <taxon>Metazoa</taxon>
        <taxon>Spiralia</taxon>
        <taxon>Lophotrochozoa</taxon>
        <taxon>Mollusca</taxon>
        <taxon>Cephalopoda</taxon>
        <taxon>Coleoidea</taxon>
        <taxon>Decapodiformes</taxon>
        <taxon>Sepiida</taxon>
        <taxon>Sepiina</taxon>
        <taxon>Sepiidae</taxon>
        <taxon>Acanthosepion</taxon>
    </lineage>
</organism>
<feature type="compositionally biased region" description="Low complexity" evidence="21">
    <location>
        <begin position="147"/>
        <end position="178"/>
    </location>
</feature>
<evidence type="ECO:0000256" key="21">
    <source>
        <dbReference type="SAM" id="MobiDB-lite"/>
    </source>
</evidence>
<dbReference type="CDD" id="cd22318">
    <property type="entry name" value="DNA2_N-like"/>
    <property type="match status" value="1"/>
</dbReference>
<proteinExistence type="inferred from homology"/>
<feature type="domain" description="DNA replication factor Dna2 N-terminal" evidence="22">
    <location>
        <begin position="315"/>
        <end position="511"/>
    </location>
</feature>
<dbReference type="GO" id="GO:0005634">
    <property type="term" value="C:nucleus"/>
    <property type="evidence" value="ECO:0007669"/>
    <property type="project" value="UniProtKB-SubCell"/>
</dbReference>
<dbReference type="Pfam" id="PF08696">
    <property type="entry name" value="Dna2"/>
    <property type="match status" value="1"/>
</dbReference>
<dbReference type="OrthoDB" id="306218at2759"/>
<dbReference type="GO" id="GO:0033567">
    <property type="term" value="P:DNA replication, Okazaki fragment processing"/>
    <property type="evidence" value="ECO:0007669"/>
    <property type="project" value="UniProtKB-UniRule"/>
</dbReference>
<evidence type="ECO:0000256" key="19">
    <source>
        <dbReference type="ARBA" id="ARBA00047995"/>
    </source>
</evidence>
<evidence type="ECO:0000256" key="8">
    <source>
        <dbReference type="ARBA" id="ARBA00022759"/>
    </source>
</evidence>
<dbReference type="InterPro" id="IPR026851">
    <property type="entry name" value="Dna2/JHS1_DEXXQ-box"/>
</dbReference>
<sequence>MVKSTKKEVVDNSQSKISSFFGKGTNSNGKLFTTVGSSKLRLPKRKDNVIITDNAPPDKSLPFKASRNPEIHSIEKGPCNSKPNSSTFFTIIQNPAAKNISQDKITESEPIEHKKHSSSHVMNDLTNSFNKSDQGTDQDDFDKQTVKSTLKISSLSSQSLTPKTSSDSEPLLLSSSPTFPKTKTYNSVHVIPETPENKPRKIISRTFLASSAQLKNTVENKINQAKNVELLKMRNKTKRPKPCVANPVKHFDQSVDHILSSSLEKLSPFKPRTKCPKKTLPPVAPACASYNRFQVDNVQHHGNDKIELTLLNGNCARTCMLYGFWCDSHVVPGDVVNVLGVSPDSSGVYHITNQEGLLVINPDTLVSGTSIVSTLFCMRKAILNERFKGIDKGNVHMLYGSVIHCLFQEVMQKKMSEEKQLLDKKKKKSDDPIEEKDIPKYGQGMTESAVMEEIVKYIPSIVTWIQKHTTFAKTPISAGNQTMVTEIRDIEENIWSPRFGMKGKIDLTVEVKIKNKRKKIVPLELKTGRSSFSAEHKGQVTLYSMMSCDRQGDPGEGLLLYLKDQPLMDTIPADQQNKRGLIQLRNELVDYLQNSLKQQSPLPSDLSVLLGNLPEPINNQRACPKCPHLLNCSLYQKSMPQMQPPSRNWSNLLETTLSHLSKPHLDYFVRWCVMMEMENCSKKSGEAVKGIWCSSGIDRELKGECLSNLQLSMSEKLPDGEKFLNTFQRHPLSKLKQEFASLDTIGLCSQESVAVSAESKNQVVLCTGNIYRITPENVVVISDRNLQAEPDFASLVFRVDKCDTYNTWGTCYCNLSILMSDSAHCARLRELIIDHQKPRLQTTLPKSLILKVKTVFKPLNKPQRASVLKVLMSEDYVIVRGYPGTGKTSTIVALIKVLTNLGLSILLASYTHSAVDNILFKLKKEKVEFLRLGRKERIHPEIYPFSEDFLIKSVTNVEELKKLYESKRVVATTCLGSNHVLFSTQHQMFDVCIVDEASQVTQLACIGPLFSAKKFILVGDSKQLPPVVQSKQAKALGMDQSLFELLENQGATVELHLQYRMNSEIMALSNELMYEGCLKCGTVEVSAQTIKLINIESLKKMLPFWLNDILSEDLEKSVVFANTVKVPGRECYNSRGEVMNEIEAHLVAMIVHTLFLAGVSAFEIGVIAPYRNQVKLVQKTLGSVLEGQPVQTVEVNTVDQYQGRDKDVIIVTFVRSQSHNNSSNPCSGELLKDGRRLNVAVTRAKKKLILVGDVTTLEQFEPLAKILPLLRKKNQISFLVYQIACYLDYFGRKKKLFSLFLPFSFVTLVAADP</sequence>
<gene>
    <name evidence="25" type="ORF">SPHA_34919</name>
</gene>
<evidence type="ECO:0000256" key="15">
    <source>
        <dbReference type="ARBA" id="ARBA00023125"/>
    </source>
</evidence>
<feature type="domain" description="DNA2/NAM7 helicase-like C-terminal" evidence="24">
    <location>
        <begin position="1038"/>
        <end position="1254"/>
    </location>
</feature>
<keyword evidence="20" id="KW-0158">Chromosome</keyword>
<evidence type="ECO:0000256" key="11">
    <source>
        <dbReference type="ARBA" id="ARBA00022806"/>
    </source>
</evidence>
<keyword evidence="8" id="KW-0255">Endonuclease</keyword>
<keyword evidence="13 20" id="KW-0408">Iron</keyword>
<dbReference type="GO" id="GO:0017108">
    <property type="term" value="F:5'-flap endonuclease activity"/>
    <property type="evidence" value="ECO:0007669"/>
    <property type="project" value="UniProtKB-UniRule"/>
</dbReference>
<keyword evidence="17 20" id="KW-0539">Nucleus</keyword>